<keyword evidence="2" id="KW-1185">Reference proteome</keyword>
<gene>
    <name evidence="1" type="primary">puf6</name>
    <name evidence="1" type="ORF">M8818_006926</name>
</gene>
<name>A0ACC3S743_9PEZI</name>
<comment type="caution">
    <text evidence="1">The sequence shown here is derived from an EMBL/GenBank/DDBJ whole genome shotgun (WGS) entry which is preliminary data.</text>
</comment>
<evidence type="ECO:0000313" key="1">
    <source>
        <dbReference type="EMBL" id="KAK8196759.1"/>
    </source>
</evidence>
<dbReference type="EMBL" id="JAMKPW020000041">
    <property type="protein sequence ID" value="KAK8196759.1"/>
    <property type="molecule type" value="Genomic_DNA"/>
</dbReference>
<evidence type="ECO:0000313" key="2">
    <source>
        <dbReference type="Proteomes" id="UP001320706"/>
    </source>
</evidence>
<organism evidence="1 2">
    <name type="scientific">Zalaria obscura</name>
    <dbReference type="NCBI Taxonomy" id="2024903"/>
    <lineage>
        <taxon>Eukaryota</taxon>
        <taxon>Fungi</taxon>
        <taxon>Dikarya</taxon>
        <taxon>Ascomycota</taxon>
        <taxon>Pezizomycotina</taxon>
        <taxon>Dothideomycetes</taxon>
        <taxon>Dothideomycetidae</taxon>
        <taxon>Dothideales</taxon>
        <taxon>Zalariaceae</taxon>
        <taxon>Zalaria</taxon>
    </lineage>
</organism>
<dbReference type="Proteomes" id="UP001320706">
    <property type="component" value="Unassembled WGS sequence"/>
</dbReference>
<sequence>MAGIKRKDAPKAAAAPATKPSKKQKITPVKSGKPTKKPLPVAADLPESDTTEDSDDLDIPPQSGAEESEASMSDEDEDEEPKAKKNADKEATDGEKKIKTGTTSAEAHAEQRRLAKERKAAKPNADLIARSKKIWERLRRKSHVPLEERKELVTELFDIITGRVRDFVFKHDSVRVIQCALKYANKEQKAMIASELQADIRPLSESKYGKFLVGKMIVEGDQTTRDMIVPEFYGHVRRLINHPEASWIVDDIYRQVASPEQKALMLREWYGAEFAVFAKTKAARPNNTSVDEKPTADLAAVLAASPEKKKPILQYLHQMINALVQKKLTGFTMLHDAMLQYFLALAPGTPEATEFLELLKSDLETEDKDSTNTGGDLLKNLAFTRSGSRVVCLALAYGSAKDRKIILRVYRDTVEMMAFDVHAHNVLLAAMDVVDDTKMSAKALFPELLGESISDSTEREDRLVGLVNDQQARKALLYPLASNAKWLLDDREQELLKEVHAIRETTSKKNPDIRRKELVAAYSTPLLGLIENHAQDLASTSFGAQFVAEALLEGSGDKSAACSAVAALAGGDPTTQEHIAHNAAAGRMLRSLASGGKFDPETKTVKLVEPALGFAQVLYEQIKAHLVDWATGPSSFVVVSLLESGDFEEKKKDEVKKVLKKEKKRLEKAAAGEGDKKESAEKGKKKKGGPKGNAGAKILLEKIGK</sequence>
<proteinExistence type="predicted"/>
<protein>
    <submittedName>
        <fullName evidence="1">Pumilio y domain member 6</fullName>
    </submittedName>
</protein>
<reference evidence="1" key="1">
    <citation type="submission" date="2024-02" db="EMBL/GenBank/DDBJ databases">
        <title>Metagenome Assembled Genome of Zalaria obscura JY119.</title>
        <authorList>
            <person name="Vighnesh L."/>
            <person name="Jagadeeshwari U."/>
            <person name="Venkata Ramana C."/>
            <person name="Sasikala C."/>
        </authorList>
    </citation>
    <scope>NUCLEOTIDE SEQUENCE</scope>
    <source>
        <strain evidence="1">JY119</strain>
    </source>
</reference>
<accession>A0ACC3S743</accession>